<keyword evidence="3" id="KW-0489">Methyltransferase</keyword>
<dbReference type="AlphaFoldDB" id="A0A0R1HFG8"/>
<name>A0A0R1HFG8_9LACO</name>
<dbReference type="InterPro" id="IPR003356">
    <property type="entry name" value="DNA_methylase_A-5"/>
</dbReference>
<feature type="domain" description="YtxK-like N-terminal helical" evidence="2">
    <location>
        <begin position="10"/>
        <end position="88"/>
    </location>
</feature>
<dbReference type="GO" id="GO:0003677">
    <property type="term" value="F:DNA binding"/>
    <property type="evidence" value="ECO:0007669"/>
    <property type="project" value="InterPro"/>
</dbReference>
<dbReference type="GeneID" id="83549303"/>
<keyword evidence="4" id="KW-1185">Reference proteome</keyword>
<dbReference type="Proteomes" id="UP000051450">
    <property type="component" value="Unassembled WGS sequence"/>
</dbReference>
<dbReference type="PANTHER" id="PTHR41313:SF1">
    <property type="entry name" value="DNA METHYLASE ADENINE-SPECIFIC DOMAIN-CONTAINING PROTEIN"/>
    <property type="match status" value="1"/>
</dbReference>
<dbReference type="PIRSF" id="PIRSF026567">
    <property type="entry name" value="Adenine_mtase_bact_prd"/>
    <property type="match status" value="1"/>
</dbReference>
<feature type="domain" description="DNA methylase adenine-specific" evidence="1">
    <location>
        <begin position="98"/>
        <end position="318"/>
    </location>
</feature>
<evidence type="ECO:0000259" key="1">
    <source>
        <dbReference type="Pfam" id="PF02384"/>
    </source>
</evidence>
<keyword evidence="3" id="KW-0808">Transferase</keyword>
<evidence type="ECO:0000259" key="2">
    <source>
        <dbReference type="Pfam" id="PF21106"/>
    </source>
</evidence>
<reference evidence="3 4" key="1">
    <citation type="journal article" date="2015" name="Genome Announc.">
        <title>Expanding the biotechnology potential of lactobacilli through comparative genomics of 213 strains and associated genera.</title>
        <authorList>
            <person name="Sun Z."/>
            <person name="Harris H.M."/>
            <person name="McCann A."/>
            <person name="Guo C."/>
            <person name="Argimon S."/>
            <person name="Zhang W."/>
            <person name="Yang X."/>
            <person name="Jeffery I.B."/>
            <person name="Cooney J.C."/>
            <person name="Kagawa T.F."/>
            <person name="Liu W."/>
            <person name="Song Y."/>
            <person name="Salvetti E."/>
            <person name="Wrobel A."/>
            <person name="Rasinkangas P."/>
            <person name="Parkhill J."/>
            <person name="Rea M.C."/>
            <person name="O'Sullivan O."/>
            <person name="Ritari J."/>
            <person name="Douillard F.P."/>
            <person name="Paul Ross R."/>
            <person name="Yang R."/>
            <person name="Briner A.E."/>
            <person name="Felis G.E."/>
            <person name="de Vos W.M."/>
            <person name="Barrangou R."/>
            <person name="Klaenhammer T.R."/>
            <person name="Caufield P.W."/>
            <person name="Cui Y."/>
            <person name="Zhang H."/>
            <person name="O'Toole P.W."/>
        </authorList>
    </citation>
    <scope>NUCLEOTIDE SEQUENCE [LARGE SCALE GENOMIC DNA]</scope>
    <source>
        <strain evidence="3 4">DSM 15638</strain>
    </source>
</reference>
<dbReference type="InterPro" id="IPR048375">
    <property type="entry name" value="YtxK-like_N"/>
</dbReference>
<dbReference type="EMBL" id="AZDI01000014">
    <property type="protein sequence ID" value="KRK45141.1"/>
    <property type="molecule type" value="Genomic_DNA"/>
</dbReference>
<gene>
    <name evidence="3" type="ORF">FC66_GL000499</name>
</gene>
<dbReference type="OrthoDB" id="9788159at2"/>
<proteinExistence type="predicted"/>
<dbReference type="PANTHER" id="PTHR41313">
    <property type="entry name" value="ADENINE-SPECIFIC METHYLTRANSFERASE"/>
    <property type="match status" value="1"/>
</dbReference>
<dbReference type="GO" id="GO:0008170">
    <property type="term" value="F:N-methyltransferase activity"/>
    <property type="evidence" value="ECO:0007669"/>
    <property type="project" value="InterPro"/>
</dbReference>
<dbReference type="PATRIC" id="fig|1423719.4.peg.504"/>
<comment type="caution">
    <text evidence="3">The sequence shown here is derived from an EMBL/GenBank/DDBJ whole genome shotgun (WGS) entry which is preliminary data.</text>
</comment>
<dbReference type="SUPFAM" id="SSF53335">
    <property type="entry name" value="S-adenosyl-L-methionine-dependent methyltransferases"/>
    <property type="match status" value="1"/>
</dbReference>
<dbReference type="Gene3D" id="3.40.50.150">
    <property type="entry name" value="Vaccinia Virus protein VP39"/>
    <property type="match status" value="1"/>
</dbReference>
<dbReference type="Pfam" id="PF21106">
    <property type="entry name" value="YtxK_like"/>
    <property type="match status" value="1"/>
</dbReference>
<dbReference type="InterPro" id="IPR052933">
    <property type="entry name" value="DNA_Protect_Modify"/>
</dbReference>
<dbReference type="Gene3D" id="1.10.150.470">
    <property type="match status" value="1"/>
</dbReference>
<dbReference type="RefSeq" id="WP_057974757.1">
    <property type="nucleotide sequence ID" value="NZ_AZDI01000014.1"/>
</dbReference>
<dbReference type="InterPro" id="IPR029063">
    <property type="entry name" value="SAM-dependent_MTases_sf"/>
</dbReference>
<accession>A0A0R1HFG8</accession>
<dbReference type="InterPro" id="IPR016843">
    <property type="entry name" value="S-AdoMet-dep_Ade-MeTrfase_prd"/>
</dbReference>
<dbReference type="GO" id="GO:0032259">
    <property type="term" value="P:methylation"/>
    <property type="evidence" value="ECO:0007669"/>
    <property type="project" value="UniProtKB-KW"/>
</dbReference>
<evidence type="ECO:0000313" key="4">
    <source>
        <dbReference type="Proteomes" id="UP000051450"/>
    </source>
</evidence>
<organism evidence="3 4">
    <name type="scientific">Dellaglioa algida DSM 15638</name>
    <dbReference type="NCBI Taxonomy" id="1423719"/>
    <lineage>
        <taxon>Bacteria</taxon>
        <taxon>Bacillati</taxon>
        <taxon>Bacillota</taxon>
        <taxon>Bacilli</taxon>
        <taxon>Lactobacillales</taxon>
        <taxon>Lactobacillaceae</taxon>
        <taxon>Dellaglioa</taxon>
    </lineage>
</organism>
<sequence>MSLEEIEMNFNQINETIDILQKSLEITYLDAFIETSNNLLDNKSAHVESGLPNDQDVKLLNQIYKKMNLESLSSEDVRKVIQLVLLKATRQEKIQPNHQMTPDTIGFLVAFVLEKLMGEKKTFSLLDITVGSGNLLTTILNQMSTDKFEISKAYGVDNDDTMLSIAGLSGQLQRLNLDLFHQDAIDDLVVKKSDVVIADLPIGYYPLDERVSHFATRATEGHSYVHHLLIEQSVNYLNDGGFGVYLVPTGLFETEEAKKLLVYIQENAYLQGMLNLPANLFSSAGSRKSILIIQKHGNNSKQVDEVLLGDFPSLKDEEQFQNFVKTLDKWIQINFNNR</sequence>
<evidence type="ECO:0000313" key="3">
    <source>
        <dbReference type="EMBL" id="KRK45141.1"/>
    </source>
</evidence>
<dbReference type="STRING" id="1423719.FC66_GL000499"/>
<dbReference type="CDD" id="cd02440">
    <property type="entry name" value="AdoMet_MTases"/>
    <property type="match status" value="1"/>
</dbReference>
<protein>
    <submittedName>
        <fullName evidence="3">Adenine-specific methyltransferase</fullName>
    </submittedName>
</protein>
<dbReference type="Pfam" id="PF02384">
    <property type="entry name" value="N6_Mtase"/>
    <property type="match status" value="1"/>
</dbReference>